<dbReference type="EMBL" id="KT159937">
    <property type="protein sequence ID" value="AKR04180.1"/>
    <property type="molecule type" value="Genomic_DNA"/>
</dbReference>
<evidence type="ECO:0000256" key="1">
    <source>
        <dbReference type="SAM" id="MobiDB-lite"/>
    </source>
</evidence>
<evidence type="ECO:0000313" key="2">
    <source>
        <dbReference type="EMBL" id="AKR04180.1"/>
    </source>
</evidence>
<dbReference type="Proteomes" id="UP000105007">
    <property type="component" value="Segment"/>
</dbReference>
<sequence length="274" mass="32366">MAFFLKILESEQQQTTKPSWLSVWEFIFENKRIFEFDNQITDDPIKKHGYKIDNFIGYHDTFFEKIIVTLIINDALYNKFIKPGDICKIKSMYHVKKRIGSINDLWKTLFDIYGLSYYSNKVTVIMGVLLNTDIMYELVLIHLPIVFGFDWLKERERNLLYLFLVSMTDPSVTGLFKKIMGEYTYDIPNNRKQRGLFTWNYDYSNSIYDCKLKKKNKNYSTTCKESGKNGLINNHGRKSSICTDRDSSCQQGRKQRKMSDRGSCRKSLYSIPEH</sequence>
<gene>
    <name evidence="2" type="ORF">SGPV056</name>
</gene>
<name>A0A0H4Y103_9POXV</name>
<organism evidence="2 3">
    <name type="scientific">Salmon gill poxvirus</name>
    <dbReference type="NCBI Taxonomy" id="1680908"/>
    <lineage>
        <taxon>Viruses</taxon>
        <taxon>Varidnaviria</taxon>
        <taxon>Bamfordvirae</taxon>
        <taxon>Nucleocytoviricota</taxon>
        <taxon>Pokkesviricetes</taxon>
        <taxon>Chitovirales</taxon>
        <taxon>Poxviridae</taxon>
        <taxon>Chordopoxvirinae</taxon>
        <taxon>Salmonpoxvirus</taxon>
        <taxon>Salmonpoxvirus gillpox</taxon>
        <taxon>Salmon gillpox virus</taxon>
    </lineage>
</organism>
<dbReference type="KEGG" id="vg:25392223"/>
<protein>
    <submittedName>
        <fullName evidence="2">Uncharacterized protein</fullName>
    </submittedName>
</protein>
<reference evidence="2 3" key="1">
    <citation type="journal article" date="2015" name="J. Virol.">
        <title>Salmon gill poxvirus, the deepest representative of the Chordopoxvirinae.</title>
        <authorList>
            <person name="Gjessing M.C."/>
            <person name="Yutin N."/>
            <person name="Tengs T."/>
            <person name="Senkevich T."/>
            <person name="Koonin E.V."/>
            <person name="Ronning H.P."/>
            <person name="Alarson M."/>
            <person name="Ylving S."/>
            <person name="Lie K.-I."/>
            <person name="Saure B."/>
            <person name="Tran L."/>
            <person name="Moss B."/>
            <person name="Dale O.B."/>
        </authorList>
    </citation>
    <scope>NUCLEOTIDE SEQUENCE [LARGE SCALE GENOMIC DNA]</scope>
    <source>
        <strain evidence="2">2012-04-F277-L3G</strain>
    </source>
</reference>
<dbReference type="GeneID" id="25392223"/>
<feature type="region of interest" description="Disordered" evidence="1">
    <location>
        <begin position="238"/>
        <end position="274"/>
    </location>
</feature>
<proteinExistence type="predicted"/>
<evidence type="ECO:0000313" key="3">
    <source>
        <dbReference type="Proteomes" id="UP000105007"/>
    </source>
</evidence>
<keyword evidence="3" id="KW-1185">Reference proteome</keyword>
<dbReference type="RefSeq" id="YP_009162428.1">
    <property type="nucleotide sequence ID" value="NC_027707.1"/>
</dbReference>
<accession>A0A0H4Y103</accession>